<gene>
    <name evidence="2" type="ORF">ACFPYI_06605</name>
</gene>
<name>A0ABD5RKE9_9EURY</name>
<dbReference type="Pfam" id="PF01584">
    <property type="entry name" value="CheW"/>
    <property type="match status" value="1"/>
</dbReference>
<evidence type="ECO:0000313" key="2">
    <source>
        <dbReference type="EMBL" id="MFC5971001.1"/>
    </source>
</evidence>
<reference evidence="2 3" key="1">
    <citation type="journal article" date="2019" name="Int. J. Syst. Evol. Microbiol.">
        <title>The Global Catalogue of Microorganisms (GCM) 10K type strain sequencing project: providing services to taxonomists for standard genome sequencing and annotation.</title>
        <authorList>
            <consortium name="The Broad Institute Genomics Platform"/>
            <consortium name="The Broad Institute Genome Sequencing Center for Infectious Disease"/>
            <person name="Wu L."/>
            <person name="Ma J."/>
        </authorList>
    </citation>
    <scope>NUCLEOTIDE SEQUENCE [LARGE SCALE GENOMIC DNA]</scope>
    <source>
        <strain evidence="2 3">CGMCC 1.12543</strain>
    </source>
</reference>
<dbReference type="PANTHER" id="PTHR22617:SF23">
    <property type="entry name" value="CHEMOTAXIS PROTEIN CHEW"/>
    <property type="match status" value="1"/>
</dbReference>
<dbReference type="SMART" id="SM00260">
    <property type="entry name" value="CheW"/>
    <property type="match status" value="1"/>
</dbReference>
<dbReference type="Gene3D" id="2.30.30.40">
    <property type="entry name" value="SH3 Domains"/>
    <property type="match status" value="1"/>
</dbReference>
<keyword evidence="3" id="KW-1185">Reference proteome</keyword>
<comment type="caution">
    <text evidence="2">The sequence shown here is derived from an EMBL/GenBank/DDBJ whole genome shotgun (WGS) entry which is preliminary data.</text>
</comment>
<dbReference type="InterPro" id="IPR036061">
    <property type="entry name" value="CheW-like_dom_sf"/>
</dbReference>
<evidence type="ECO:0000313" key="3">
    <source>
        <dbReference type="Proteomes" id="UP001596099"/>
    </source>
</evidence>
<dbReference type="Gene3D" id="2.40.50.180">
    <property type="entry name" value="CheA-289, Domain 4"/>
    <property type="match status" value="1"/>
</dbReference>
<feature type="domain" description="CheW-like" evidence="1">
    <location>
        <begin position="15"/>
        <end position="159"/>
    </location>
</feature>
<dbReference type="InterPro" id="IPR002545">
    <property type="entry name" value="CheW-lke_dom"/>
</dbReference>
<dbReference type="PANTHER" id="PTHR22617">
    <property type="entry name" value="CHEMOTAXIS SENSOR HISTIDINE KINASE-RELATED"/>
    <property type="match status" value="1"/>
</dbReference>
<organism evidence="2 3">
    <name type="scientific">Halomarina salina</name>
    <dbReference type="NCBI Taxonomy" id="1872699"/>
    <lineage>
        <taxon>Archaea</taxon>
        <taxon>Methanobacteriati</taxon>
        <taxon>Methanobacteriota</taxon>
        <taxon>Stenosarchaea group</taxon>
        <taxon>Halobacteria</taxon>
        <taxon>Halobacteriales</taxon>
        <taxon>Natronomonadaceae</taxon>
        <taxon>Halomarina</taxon>
    </lineage>
</organism>
<dbReference type="AlphaFoldDB" id="A0ABD5RKE9"/>
<dbReference type="RefSeq" id="WP_247413915.1">
    <property type="nucleotide sequence ID" value="NZ_JALLGW010000001.1"/>
</dbReference>
<proteinExistence type="predicted"/>
<protein>
    <submittedName>
        <fullName evidence="2">Chemotaxis protein CheW</fullName>
    </submittedName>
</protein>
<dbReference type="InterPro" id="IPR039315">
    <property type="entry name" value="CheW"/>
</dbReference>
<dbReference type="Proteomes" id="UP001596099">
    <property type="component" value="Unassembled WGS sequence"/>
</dbReference>
<dbReference type="PROSITE" id="PS50851">
    <property type="entry name" value="CHEW"/>
    <property type="match status" value="1"/>
</dbReference>
<evidence type="ECO:0000259" key="1">
    <source>
        <dbReference type="PROSITE" id="PS50851"/>
    </source>
</evidence>
<sequence>MSEAEQASPAETREVVELVTVDVGPSRYAFEVGRVAQVTDVPNVTRLPRTVDLVKGLASVGGEMVCVLDMRTAFDLPPSDEDGKLLVLKREHEEAQRIGVVIDAISDIERFPVDAIERPEERPSAVAGPWVTAVVGAETTADDDVAVLGVERLAASIDIEQETTTQ</sequence>
<dbReference type="SUPFAM" id="SSF50341">
    <property type="entry name" value="CheW-like"/>
    <property type="match status" value="1"/>
</dbReference>
<dbReference type="EMBL" id="JBHSQH010000001">
    <property type="protein sequence ID" value="MFC5971001.1"/>
    <property type="molecule type" value="Genomic_DNA"/>
</dbReference>
<accession>A0ABD5RKE9</accession>